<dbReference type="PANTHER" id="PTHR40065">
    <property type="entry name" value="RNA-BINDING PROTEIN YHBY"/>
    <property type="match status" value="1"/>
</dbReference>
<dbReference type="InterPro" id="IPR035920">
    <property type="entry name" value="YhbY-like_sf"/>
</dbReference>
<protein>
    <submittedName>
        <fullName evidence="4">YhbY family RNA-binding protein</fullName>
    </submittedName>
</protein>
<evidence type="ECO:0000256" key="1">
    <source>
        <dbReference type="ARBA" id="ARBA00022884"/>
    </source>
</evidence>
<dbReference type="SUPFAM" id="SSF75471">
    <property type="entry name" value="YhbY-like"/>
    <property type="match status" value="1"/>
</dbReference>
<dbReference type="InterPro" id="IPR051925">
    <property type="entry name" value="RNA-binding_domain"/>
</dbReference>
<dbReference type="InterPro" id="IPR001890">
    <property type="entry name" value="RNA-binding_CRM"/>
</dbReference>
<proteinExistence type="predicted"/>
<evidence type="ECO:0000259" key="3">
    <source>
        <dbReference type="PROSITE" id="PS51295"/>
    </source>
</evidence>
<gene>
    <name evidence="4" type="ORF">IAA84_00710</name>
</gene>
<evidence type="ECO:0000313" key="4">
    <source>
        <dbReference type="EMBL" id="HIS91518.1"/>
    </source>
</evidence>
<dbReference type="GO" id="GO:0003723">
    <property type="term" value="F:RNA binding"/>
    <property type="evidence" value="ECO:0007669"/>
    <property type="project" value="UniProtKB-UniRule"/>
</dbReference>
<dbReference type="PROSITE" id="PS51295">
    <property type="entry name" value="CRM"/>
    <property type="match status" value="1"/>
</dbReference>
<dbReference type="EMBL" id="DVJN01000013">
    <property type="protein sequence ID" value="HIS91518.1"/>
    <property type="molecule type" value="Genomic_DNA"/>
</dbReference>
<evidence type="ECO:0000313" key="5">
    <source>
        <dbReference type="Proteomes" id="UP000824140"/>
    </source>
</evidence>
<sequence length="92" mass="10512">MLRSMANAIQPVVHIGKEGVNDNLVKQTWDALEARELIKVTVQRNAPYENAREACDVLCERVHAEPVQVIGNRFVIYRRARKDSQIDVDQLV</sequence>
<reference evidence="4" key="2">
    <citation type="journal article" date="2021" name="PeerJ">
        <title>Extensive microbial diversity within the chicken gut microbiome revealed by metagenomics and culture.</title>
        <authorList>
            <person name="Gilroy R."/>
            <person name="Ravi A."/>
            <person name="Getino M."/>
            <person name="Pursley I."/>
            <person name="Horton D.L."/>
            <person name="Alikhan N.F."/>
            <person name="Baker D."/>
            <person name="Gharbi K."/>
            <person name="Hall N."/>
            <person name="Watson M."/>
            <person name="Adriaenssens E.M."/>
            <person name="Foster-Nyarko E."/>
            <person name="Jarju S."/>
            <person name="Secka A."/>
            <person name="Antonio M."/>
            <person name="Oren A."/>
            <person name="Chaudhuri R.R."/>
            <person name="La Ragione R."/>
            <person name="Hildebrand F."/>
            <person name="Pallen M.J."/>
        </authorList>
    </citation>
    <scope>NUCLEOTIDE SEQUENCE</scope>
    <source>
        <strain evidence="4">13766</strain>
    </source>
</reference>
<name>A0A9D1FXS2_9FIRM</name>
<reference evidence="4" key="1">
    <citation type="submission" date="2020-10" db="EMBL/GenBank/DDBJ databases">
        <authorList>
            <person name="Gilroy R."/>
        </authorList>
    </citation>
    <scope>NUCLEOTIDE SEQUENCE</scope>
    <source>
        <strain evidence="4">13766</strain>
    </source>
</reference>
<dbReference type="SMART" id="SM01103">
    <property type="entry name" value="CRS1_YhbY"/>
    <property type="match status" value="1"/>
</dbReference>
<dbReference type="Pfam" id="PF01985">
    <property type="entry name" value="CRS1_YhbY"/>
    <property type="match status" value="1"/>
</dbReference>
<keyword evidence="1 2" id="KW-0694">RNA-binding</keyword>
<dbReference type="PANTHER" id="PTHR40065:SF3">
    <property type="entry name" value="RNA-BINDING PROTEIN YHBY"/>
    <property type="match status" value="1"/>
</dbReference>
<evidence type="ECO:0000256" key="2">
    <source>
        <dbReference type="PROSITE-ProRule" id="PRU00626"/>
    </source>
</evidence>
<feature type="domain" description="CRM" evidence="3">
    <location>
        <begin position="1"/>
        <end position="89"/>
    </location>
</feature>
<dbReference type="Proteomes" id="UP000824140">
    <property type="component" value="Unassembled WGS sequence"/>
</dbReference>
<comment type="caution">
    <text evidence="4">The sequence shown here is derived from an EMBL/GenBank/DDBJ whole genome shotgun (WGS) entry which is preliminary data.</text>
</comment>
<accession>A0A9D1FXS2</accession>
<dbReference type="Gene3D" id="3.30.110.60">
    <property type="entry name" value="YhbY-like"/>
    <property type="match status" value="1"/>
</dbReference>
<dbReference type="AlphaFoldDB" id="A0A9D1FXS2"/>
<organism evidence="4 5">
    <name type="scientific">Candidatus Alectryocaccomicrobium excrementavium</name>
    <dbReference type="NCBI Taxonomy" id="2840668"/>
    <lineage>
        <taxon>Bacteria</taxon>
        <taxon>Bacillati</taxon>
        <taxon>Bacillota</taxon>
        <taxon>Clostridia</taxon>
        <taxon>Candidatus Alectryocaccomicrobium</taxon>
    </lineage>
</organism>